<feature type="compositionally biased region" description="Basic residues" evidence="1">
    <location>
        <begin position="51"/>
        <end position="60"/>
    </location>
</feature>
<keyword evidence="3" id="KW-1185">Reference proteome</keyword>
<dbReference type="HOGENOM" id="CLU_2264158_0_0_1"/>
<reference evidence="3" key="1">
    <citation type="journal article" date="2014" name="Proc. Natl. Acad. Sci. U.S.A.">
        <title>Extensive sampling of basidiomycete genomes demonstrates inadequacy of the white-rot/brown-rot paradigm for wood decay fungi.</title>
        <authorList>
            <person name="Riley R."/>
            <person name="Salamov A.A."/>
            <person name="Brown D.W."/>
            <person name="Nagy L.G."/>
            <person name="Floudas D."/>
            <person name="Held B.W."/>
            <person name="Levasseur A."/>
            <person name="Lombard V."/>
            <person name="Morin E."/>
            <person name="Otillar R."/>
            <person name="Lindquist E.A."/>
            <person name="Sun H."/>
            <person name="LaButti K.M."/>
            <person name="Schmutz J."/>
            <person name="Jabbour D."/>
            <person name="Luo H."/>
            <person name="Baker S.E."/>
            <person name="Pisabarro A.G."/>
            <person name="Walton J.D."/>
            <person name="Blanchette R.A."/>
            <person name="Henrissat B."/>
            <person name="Martin F."/>
            <person name="Cullen D."/>
            <person name="Hibbett D.S."/>
            <person name="Grigoriev I.V."/>
        </authorList>
    </citation>
    <scope>NUCLEOTIDE SEQUENCE [LARGE SCALE GENOMIC DNA]</scope>
    <source>
        <strain evidence="3">MUCL 33604</strain>
    </source>
</reference>
<organism evidence="2 3">
    <name type="scientific">Jaapia argillacea MUCL 33604</name>
    <dbReference type="NCBI Taxonomy" id="933084"/>
    <lineage>
        <taxon>Eukaryota</taxon>
        <taxon>Fungi</taxon>
        <taxon>Dikarya</taxon>
        <taxon>Basidiomycota</taxon>
        <taxon>Agaricomycotina</taxon>
        <taxon>Agaricomycetes</taxon>
        <taxon>Agaricomycetidae</taxon>
        <taxon>Jaapiales</taxon>
        <taxon>Jaapiaceae</taxon>
        <taxon>Jaapia</taxon>
    </lineage>
</organism>
<name>A0A067P3G4_9AGAM</name>
<dbReference type="EMBL" id="KL197789">
    <property type="protein sequence ID" value="KDQ49319.1"/>
    <property type="molecule type" value="Genomic_DNA"/>
</dbReference>
<protein>
    <submittedName>
        <fullName evidence="2">Uncharacterized protein</fullName>
    </submittedName>
</protein>
<evidence type="ECO:0000313" key="3">
    <source>
        <dbReference type="Proteomes" id="UP000027265"/>
    </source>
</evidence>
<sequence length="103" mass="11609">MVWQSIIRTRSDTPSDLLDDDEAEATVTHPKLIILPYGEEPDMNDKDEGRKGRRKSRKPTRLGDVVVQRALVLAKADLNLNVAMAVGVFVRVEETKIVWPIDV</sequence>
<feature type="compositionally biased region" description="Polar residues" evidence="1">
    <location>
        <begin position="1"/>
        <end position="14"/>
    </location>
</feature>
<feature type="region of interest" description="Disordered" evidence="1">
    <location>
        <begin position="36"/>
        <end position="60"/>
    </location>
</feature>
<proteinExistence type="predicted"/>
<evidence type="ECO:0000313" key="2">
    <source>
        <dbReference type="EMBL" id="KDQ49319.1"/>
    </source>
</evidence>
<dbReference type="InParanoid" id="A0A067P3G4"/>
<evidence type="ECO:0000256" key="1">
    <source>
        <dbReference type="SAM" id="MobiDB-lite"/>
    </source>
</evidence>
<dbReference type="AlphaFoldDB" id="A0A067P3G4"/>
<gene>
    <name evidence="2" type="ORF">JAAARDRAFT_660879</name>
</gene>
<dbReference type="STRING" id="933084.A0A067P3G4"/>
<accession>A0A067P3G4</accession>
<feature type="region of interest" description="Disordered" evidence="1">
    <location>
        <begin position="1"/>
        <end position="24"/>
    </location>
</feature>
<dbReference type="Proteomes" id="UP000027265">
    <property type="component" value="Unassembled WGS sequence"/>
</dbReference>